<dbReference type="RefSeq" id="WP_119780130.1">
    <property type="nucleotide sequence ID" value="NZ_QYUK01000011.1"/>
</dbReference>
<evidence type="ECO:0000256" key="5">
    <source>
        <dbReference type="ARBA" id="ARBA00023015"/>
    </source>
</evidence>
<protein>
    <recommendedName>
        <fullName evidence="8">Regulatory protein VirG</fullName>
    </recommendedName>
</protein>
<dbReference type="InterPro" id="IPR016032">
    <property type="entry name" value="Sig_transdc_resp-reg_C-effctor"/>
</dbReference>
<dbReference type="PANTHER" id="PTHR48111:SF4">
    <property type="entry name" value="DNA-BINDING DUAL TRANSCRIPTIONAL REGULATOR OMPR"/>
    <property type="match status" value="1"/>
</dbReference>
<name>A0A418WG96_9PROT</name>
<dbReference type="EMBL" id="QYUK01000011">
    <property type="protein sequence ID" value="RJF89018.1"/>
    <property type="molecule type" value="Genomic_DNA"/>
</dbReference>
<evidence type="ECO:0000256" key="10">
    <source>
        <dbReference type="PROSITE-ProRule" id="PRU01091"/>
    </source>
</evidence>
<dbReference type="SUPFAM" id="SSF46894">
    <property type="entry name" value="C-terminal effector domain of the bipartite response regulators"/>
    <property type="match status" value="1"/>
</dbReference>
<keyword evidence="4" id="KW-0902">Two-component regulatory system</keyword>
<dbReference type="InterPro" id="IPR001789">
    <property type="entry name" value="Sig_transdc_resp-reg_receiver"/>
</dbReference>
<dbReference type="GO" id="GO:0005829">
    <property type="term" value="C:cytosol"/>
    <property type="evidence" value="ECO:0007669"/>
    <property type="project" value="TreeGrafter"/>
</dbReference>
<dbReference type="Gene3D" id="1.10.10.10">
    <property type="entry name" value="Winged helix-like DNA-binding domain superfamily/Winged helix DNA-binding domain"/>
    <property type="match status" value="1"/>
</dbReference>
<dbReference type="FunFam" id="1.10.10.10:FF:000099">
    <property type="entry name" value="Two-component system response regulator TorR"/>
    <property type="match status" value="1"/>
</dbReference>
<dbReference type="InterPro" id="IPR011006">
    <property type="entry name" value="CheY-like_superfamily"/>
</dbReference>
<evidence type="ECO:0000313" key="13">
    <source>
        <dbReference type="EMBL" id="RJF89018.1"/>
    </source>
</evidence>
<keyword evidence="14" id="KW-1185">Reference proteome</keyword>
<gene>
    <name evidence="13" type="ORF">D3874_20250</name>
</gene>
<evidence type="ECO:0000256" key="7">
    <source>
        <dbReference type="ARBA" id="ARBA00023163"/>
    </source>
</evidence>
<sequence>MTEKTILLVEDDGEIRDLLSTFLRREGFAVEGAADAAAMDAALARTTPDLVVLDLMLPGEDGLSICRRLSHRGDLPILILTAKGDDIDRIIGLELGADDYMAKPFNPRELLARIRAVLRRSTKAPPAPAAAANRRLAFATLVVDLDGRSVEGPAGQRIALTSAEFDLLACFLQHPKRVLSRDQLLDWTRGRSADPFDRTIDVSVSRLRRKLEAVDAQAPGMIVTVRNGGYIFSGDVAEGRG</sequence>
<evidence type="ECO:0000256" key="9">
    <source>
        <dbReference type="PROSITE-ProRule" id="PRU00169"/>
    </source>
</evidence>
<evidence type="ECO:0000256" key="4">
    <source>
        <dbReference type="ARBA" id="ARBA00023012"/>
    </source>
</evidence>
<dbReference type="GO" id="GO:0000156">
    <property type="term" value="F:phosphorelay response regulator activity"/>
    <property type="evidence" value="ECO:0007669"/>
    <property type="project" value="TreeGrafter"/>
</dbReference>
<dbReference type="SMART" id="SM00448">
    <property type="entry name" value="REC"/>
    <property type="match status" value="1"/>
</dbReference>
<keyword evidence="6 10" id="KW-0238">DNA-binding</keyword>
<keyword evidence="3 9" id="KW-0597">Phosphoprotein</keyword>
<dbReference type="AlphaFoldDB" id="A0A418WG96"/>
<dbReference type="InterPro" id="IPR039420">
    <property type="entry name" value="WalR-like"/>
</dbReference>
<dbReference type="GO" id="GO:0000976">
    <property type="term" value="F:transcription cis-regulatory region binding"/>
    <property type="evidence" value="ECO:0007669"/>
    <property type="project" value="TreeGrafter"/>
</dbReference>
<dbReference type="SMART" id="SM00862">
    <property type="entry name" value="Trans_reg_C"/>
    <property type="match status" value="1"/>
</dbReference>
<dbReference type="Pfam" id="PF00072">
    <property type="entry name" value="Response_reg"/>
    <property type="match status" value="1"/>
</dbReference>
<organism evidence="13 14">
    <name type="scientific">Oleomonas cavernae</name>
    <dbReference type="NCBI Taxonomy" id="2320859"/>
    <lineage>
        <taxon>Bacteria</taxon>
        <taxon>Pseudomonadati</taxon>
        <taxon>Pseudomonadota</taxon>
        <taxon>Alphaproteobacteria</taxon>
        <taxon>Acetobacterales</taxon>
        <taxon>Acetobacteraceae</taxon>
        <taxon>Oleomonas</taxon>
    </lineage>
</organism>
<dbReference type="Gene3D" id="6.10.250.690">
    <property type="match status" value="1"/>
</dbReference>
<feature type="domain" description="OmpR/PhoB-type" evidence="12">
    <location>
        <begin position="133"/>
        <end position="234"/>
    </location>
</feature>
<keyword evidence="2" id="KW-0963">Cytoplasm</keyword>
<dbReference type="InterPro" id="IPR001867">
    <property type="entry name" value="OmpR/PhoB-type_DNA-bd"/>
</dbReference>
<dbReference type="PROSITE" id="PS51755">
    <property type="entry name" value="OMPR_PHOB"/>
    <property type="match status" value="1"/>
</dbReference>
<evidence type="ECO:0000259" key="12">
    <source>
        <dbReference type="PROSITE" id="PS51755"/>
    </source>
</evidence>
<dbReference type="PANTHER" id="PTHR48111">
    <property type="entry name" value="REGULATOR OF RPOS"/>
    <property type="match status" value="1"/>
</dbReference>
<dbReference type="GO" id="GO:0006355">
    <property type="term" value="P:regulation of DNA-templated transcription"/>
    <property type="evidence" value="ECO:0007669"/>
    <property type="project" value="InterPro"/>
</dbReference>
<keyword evidence="7" id="KW-0804">Transcription</keyword>
<dbReference type="OrthoDB" id="9784252at2"/>
<keyword evidence="5" id="KW-0805">Transcription regulation</keyword>
<dbReference type="Proteomes" id="UP000284605">
    <property type="component" value="Unassembled WGS sequence"/>
</dbReference>
<feature type="DNA-binding region" description="OmpR/PhoB-type" evidence="10">
    <location>
        <begin position="133"/>
        <end position="234"/>
    </location>
</feature>
<dbReference type="CDD" id="cd00383">
    <property type="entry name" value="trans_reg_C"/>
    <property type="match status" value="1"/>
</dbReference>
<proteinExistence type="predicted"/>
<evidence type="ECO:0000256" key="2">
    <source>
        <dbReference type="ARBA" id="ARBA00022490"/>
    </source>
</evidence>
<dbReference type="GO" id="GO:0032993">
    <property type="term" value="C:protein-DNA complex"/>
    <property type="evidence" value="ECO:0007669"/>
    <property type="project" value="TreeGrafter"/>
</dbReference>
<evidence type="ECO:0000313" key="14">
    <source>
        <dbReference type="Proteomes" id="UP000284605"/>
    </source>
</evidence>
<dbReference type="InterPro" id="IPR036388">
    <property type="entry name" value="WH-like_DNA-bd_sf"/>
</dbReference>
<reference evidence="13 14" key="1">
    <citation type="submission" date="2018-09" db="EMBL/GenBank/DDBJ databases">
        <authorList>
            <person name="Zhu H."/>
        </authorList>
    </citation>
    <scope>NUCLEOTIDE SEQUENCE [LARGE SCALE GENOMIC DNA]</scope>
    <source>
        <strain evidence="13 14">K1W22B-8</strain>
    </source>
</reference>
<comment type="subcellular location">
    <subcellularLocation>
        <location evidence="1">Cytoplasm</location>
    </subcellularLocation>
</comment>
<dbReference type="Pfam" id="PF00486">
    <property type="entry name" value="Trans_reg_C"/>
    <property type="match status" value="1"/>
</dbReference>
<dbReference type="Gene3D" id="3.40.50.2300">
    <property type="match status" value="1"/>
</dbReference>
<feature type="modified residue" description="4-aspartylphosphate" evidence="9">
    <location>
        <position position="54"/>
    </location>
</feature>
<feature type="domain" description="Response regulatory" evidence="11">
    <location>
        <begin position="5"/>
        <end position="118"/>
    </location>
</feature>
<evidence type="ECO:0000256" key="8">
    <source>
        <dbReference type="ARBA" id="ARBA00067337"/>
    </source>
</evidence>
<evidence type="ECO:0000256" key="6">
    <source>
        <dbReference type="ARBA" id="ARBA00023125"/>
    </source>
</evidence>
<evidence type="ECO:0000256" key="3">
    <source>
        <dbReference type="ARBA" id="ARBA00022553"/>
    </source>
</evidence>
<evidence type="ECO:0000259" key="11">
    <source>
        <dbReference type="PROSITE" id="PS50110"/>
    </source>
</evidence>
<dbReference type="PROSITE" id="PS50110">
    <property type="entry name" value="RESPONSE_REGULATORY"/>
    <property type="match status" value="1"/>
</dbReference>
<dbReference type="SUPFAM" id="SSF52172">
    <property type="entry name" value="CheY-like"/>
    <property type="match status" value="1"/>
</dbReference>
<comment type="caution">
    <text evidence="13">The sequence shown here is derived from an EMBL/GenBank/DDBJ whole genome shotgun (WGS) entry which is preliminary data.</text>
</comment>
<accession>A0A418WG96</accession>
<evidence type="ECO:0000256" key="1">
    <source>
        <dbReference type="ARBA" id="ARBA00004496"/>
    </source>
</evidence>